<dbReference type="InterPro" id="IPR017946">
    <property type="entry name" value="PLC-like_Pdiesterase_TIM-brl"/>
</dbReference>
<dbReference type="Pfam" id="PF03009">
    <property type="entry name" value="GDPD"/>
    <property type="match status" value="1"/>
</dbReference>
<dbReference type="Gene3D" id="3.20.20.190">
    <property type="entry name" value="Phosphatidylinositol (PI) phosphodiesterase"/>
    <property type="match status" value="1"/>
</dbReference>
<feature type="domain" description="GP-PDE" evidence="5">
    <location>
        <begin position="80"/>
        <end position="315"/>
    </location>
</feature>
<name>A0A835Q372_VANPL</name>
<evidence type="ECO:0000256" key="2">
    <source>
        <dbReference type="ARBA" id="ARBA00022798"/>
    </source>
</evidence>
<keyword evidence="4" id="KW-0812">Transmembrane</keyword>
<keyword evidence="7" id="KW-1185">Reference proteome</keyword>
<dbReference type="OrthoDB" id="1931494at2759"/>
<comment type="catalytic activity">
    <reaction evidence="3">
        <text>a sn-glycero-3-phosphodiester + H2O = an alcohol + sn-glycerol 3-phosphate + H(+)</text>
        <dbReference type="Rhea" id="RHEA:12969"/>
        <dbReference type="ChEBI" id="CHEBI:15377"/>
        <dbReference type="ChEBI" id="CHEBI:15378"/>
        <dbReference type="ChEBI" id="CHEBI:30879"/>
        <dbReference type="ChEBI" id="CHEBI:57597"/>
        <dbReference type="ChEBI" id="CHEBI:83408"/>
        <dbReference type="EC" id="3.1.4.46"/>
    </reaction>
</comment>
<gene>
    <name evidence="6" type="ORF">HPP92_019449</name>
</gene>
<sequence>MRYTLAPRQWKQRTSPPHLPLIIHSKKKLRLPRIHSKRLLVRLLVIIAFLAFLPFVVFHFRLRWLQKMRTRRCSWLENPPLVCAHGGDSSRSAPNSVDAYHIAIQSEVDCIEIDVSRTSDGTLFALHDRDLQRMSGNDTLKVGFMKSLEIKKLEAGLNGSTGKVPTIHEALKFVSSSVKQVILDVKVGPPLFEEGLAKDVISVVQRSGCSNYLIWAKSDILSLDVMKLTEKTMVGYIVMRDPVTGATSNLLRMKNASVVGVYHMLINNSLVQILHGAGKKVYAWTVDDVDSMQKLLFERVDAIVTSYPTLLKKVMQKLEAECREEGFALP</sequence>
<comment type="caution">
    <text evidence="6">The sequence shown here is derived from an EMBL/GenBank/DDBJ whole genome shotgun (WGS) entry which is preliminary data.</text>
</comment>
<dbReference type="GO" id="GO:0006071">
    <property type="term" value="P:glycerol metabolic process"/>
    <property type="evidence" value="ECO:0007669"/>
    <property type="project" value="UniProtKB-KW"/>
</dbReference>
<evidence type="ECO:0000256" key="1">
    <source>
        <dbReference type="ARBA" id="ARBA00012247"/>
    </source>
</evidence>
<dbReference type="InterPro" id="IPR044236">
    <property type="entry name" value="GDPD4"/>
</dbReference>
<organism evidence="6 7">
    <name type="scientific">Vanilla planifolia</name>
    <name type="common">Vanilla</name>
    <dbReference type="NCBI Taxonomy" id="51239"/>
    <lineage>
        <taxon>Eukaryota</taxon>
        <taxon>Viridiplantae</taxon>
        <taxon>Streptophyta</taxon>
        <taxon>Embryophyta</taxon>
        <taxon>Tracheophyta</taxon>
        <taxon>Spermatophyta</taxon>
        <taxon>Magnoliopsida</taxon>
        <taxon>Liliopsida</taxon>
        <taxon>Asparagales</taxon>
        <taxon>Orchidaceae</taxon>
        <taxon>Vanilloideae</taxon>
        <taxon>Vanilleae</taxon>
        <taxon>Vanilla</taxon>
    </lineage>
</organism>
<keyword evidence="4" id="KW-1133">Transmembrane helix</keyword>
<evidence type="ECO:0000256" key="4">
    <source>
        <dbReference type="SAM" id="Phobius"/>
    </source>
</evidence>
<dbReference type="PANTHER" id="PTHR47449">
    <property type="entry name" value="GLYCEROPHOSPHODIESTER PHOSPHODIESTERASE GDPD4"/>
    <property type="match status" value="1"/>
</dbReference>
<dbReference type="GO" id="GO:0008889">
    <property type="term" value="F:glycerophosphodiester phosphodiesterase activity"/>
    <property type="evidence" value="ECO:0007669"/>
    <property type="project" value="UniProtKB-EC"/>
</dbReference>
<dbReference type="AlphaFoldDB" id="A0A835Q372"/>
<dbReference type="InterPro" id="IPR030395">
    <property type="entry name" value="GP_PDE_dom"/>
</dbReference>
<accession>A0A835Q372</accession>
<dbReference type="PROSITE" id="PS51704">
    <property type="entry name" value="GP_PDE"/>
    <property type="match status" value="1"/>
</dbReference>
<dbReference type="PANTHER" id="PTHR47449:SF2">
    <property type="entry name" value="GLYCEROPHOSPHODIESTER PHOSPHODIESTERASE GDPD4"/>
    <property type="match status" value="1"/>
</dbReference>
<dbReference type="SUPFAM" id="SSF51695">
    <property type="entry name" value="PLC-like phosphodiesterases"/>
    <property type="match status" value="1"/>
</dbReference>
<reference evidence="6 7" key="1">
    <citation type="journal article" date="2020" name="Nat. Food">
        <title>A phased Vanilla planifolia genome enables genetic improvement of flavour and production.</title>
        <authorList>
            <person name="Hasing T."/>
            <person name="Tang H."/>
            <person name="Brym M."/>
            <person name="Khazi F."/>
            <person name="Huang T."/>
            <person name="Chambers A.H."/>
        </authorList>
    </citation>
    <scope>NUCLEOTIDE SEQUENCE [LARGE SCALE GENOMIC DNA]</scope>
    <source>
        <tissue evidence="6">Leaf</tissue>
    </source>
</reference>
<evidence type="ECO:0000313" key="6">
    <source>
        <dbReference type="EMBL" id="KAG0463380.1"/>
    </source>
</evidence>
<keyword evidence="4" id="KW-0472">Membrane</keyword>
<dbReference type="EC" id="3.1.4.46" evidence="1"/>
<feature type="transmembrane region" description="Helical" evidence="4">
    <location>
        <begin position="39"/>
        <end position="62"/>
    </location>
</feature>
<dbReference type="CDD" id="cd08556">
    <property type="entry name" value="GDPD"/>
    <property type="match status" value="1"/>
</dbReference>
<protein>
    <recommendedName>
        <fullName evidence="1">glycerophosphodiester phosphodiesterase</fullName>
        <ecNumber evidence="1">3.1.4.46</ecNumber>
    </recommendedName>
</protein>
<proteinExistence type="predicted"/>
<evidence type="ECO:0000259" key="5">
    <source>
        <dbReference type="PROSITE" id="PS51704"/>
    </source>
</evidence>
<keyword evidence="2" id="KW-0319">Glycerol metabolism</keyword>
<dbReference type="GO" id="GO:0006629">
    <property type="term" value="P:lipid metabolic process"/>
    <property type="evidence" value="ECO:0007669"/>
    <property type="project" value="InterPro"/>
</dbReference>
<dbReference type="EMBL" id="JADCNL010000010">
    <property type="protein sequence ID" value="KAG0463380.1"/>
    <property type="molecule type" value="Genomic_DNA"/>
</dbReference>
<evidence type="ECO:0000313" key="7">
    <source>
        <dbReference type="Proteomes" id="UP000636800"/>
    </source>
</evidence>
<evidence type="ECO:0000256" key="3">
    <source>
        <dbReference type="ARBA" id="ARBA00047512"/>
    </source>
</evidence>
<dbReference type="Proteomes" id="UP000636800">
    <property type="component" value="Chromosome 10"/>
</dbReference>